<reference evidence="1 2" key="1">
    <citation type="submission" date="2019-08" db="EMBL/GenBank/DDBJ databases">
        <title>Whole genome of Aphis craccivora.</title>
        <authorList>
            <person name="Voronova N.V."/>
            <person name="Shulinski R.S."/>
            <person name="Bandarenka Y.V."/>
            <person name="Zhorov D.G."/>
            <person name="Warner D."/>
        </authorList>
    </citation>
    <scope>NUCLEOTIDE SEQUENCE [LARGE SCALE GENOMIC DNA]</scope>
    <source>
        <strain evidence="1">180601</strain>
        <tissue evidence="1">Whole Body</tissue>
    </source>
</reference>
<gene>
    <name evidence="1" type="ORF">FWK35_00020050</name>
</gene>
<evidence type="ECO:0000313" key="1">
    <source>
        <dbReference type="EMBL" id="KAF0749837.1"/>
    </source>
</evidence>
<dbReference type="PANTHER" id="PTHR37984">
    <property type="entry name" value="PROTEIN CBG26694"/>
    <property type="match status" value="1"/>
</dbReference>
<dbReference type="InterPro" id="IPR043502">
    <property type="entry name" value="DNA/RNA_pol_sf"/>
</dbReference>
<evidence type="ECO:0000313" key="2">
    <source>
        <dbReference type="Proteomes" id="UP000478052"/>
    </source>
</evidence>
<dbReference type="Gene3D" id="3.30.70.270">
    <property type="match status" value="1"/>
</dbReference>
<dbReference type="GO" id="GO:0071897">
    <property type="term" value="P:DNA biosynthetic process"/>
    <property type="evidence" value="ECO:0007669"/>
    <property type="project" value="UniProtKB-ARBA"/>
</dbReference>
<dbReference type="Gene3D" id="3.10.10.10">
    <property type="entry name" value="HIV Type 1 Reverse Transcriptase, subunit A, domain 1"/>
    <property type="match status" value="1"/>
</dbReference>
<proteinExistence type="predicted"/>
<keyword evidence="2" id="KW-1185">Reference proteome</keyword>
<dbReference type="EMBL" id="VUJU01005949">
    <property type="protein sequence ID" value="KAF0749837.1"/>
    <property type="molecule type" value="Genomic_DNA"/>
</dbReference>
<dbReference type="Proteomes" id="UP000478052">
    <property type="component" value="Unassembled WGS sequence"/>
</dbReference>
<protein>
    <submittedName>
        <fullName evidence="1">Peptidase A2 domain-containing protein</fullName>
    </submittedName>
</protein>
<dbReference type="AlphaFoldDB" id="A0A6G0Y610"/>
<sequence>MSSLKSCEEHEIMRDVEIKRLLKEHKELYDEAKASTICVQRQSRERVKHLEHGVIQIIDNNEWGTPLVPVLKGNGTIRICGDYKTTIKKYLEDVKHPLPRIEEMFEAL</sequence>
<dbReference type="InterPro" id="IPR043128">
    <property type="entry name" value="Rev_trsase/Diguanyl_cyclase"/>
</dbReference>
<dbReference type="PANTHER" id="PTHR37984:SF5">
    <property type="entry name" value="PROTEIN NYNRIN-LIKE"/>
    <property type="match status" value="1"/>
</dbReference>
<organism evidence="1 2">
    <name type="scientific">Aphis craccivora</name>
    <name type="common">Cowpea aphid</name>
    <dbReference type="NCBI Taxonomy" id="307492"/>
    <lineage>
        <taxon>Eukaryota</taxon>
        <taxon>Metazoa</taxon>
        <taxon>Ecdysozoa</taxon>
        <taxon>Arthropoda</taxon>
        <taxon>Hexapoda</taxon>
        <taxon>Insecta</taxon>
        <taxon>Pterygota</taxon>
        <taxon>Neoptera</taxon>
        <taxon>Paraneoptera</taxon>
        <taxon>Hemiptera</taxon>
        <taxon>Sternorrhyncha</taxon>
        <taxon>Aphidomorpha</taxon>
        <taxon>Aphidoidea</taxon>
        <taxon>Aphididae</taxon>
        <taxon>Aphidini</taxon>
        <taxon>Aphis</taxon>
        <taxon>Aphis</taxon>
    </lineage>
</organism>
<comment type="caution">
    <text evidence="1">The sequence shown here is derived from an EMBL/GenBank/DDBJ whole genome shotgun (WGS) entry which is preliminary data.</text>
</comment>
<name>A0A6G0Y610_APHCR</name>
<dbReference type="OrthoDB" id="6629070at2759"/>
<accession>A0A6G0Y610</accession>
<dbReference type="InterPro" id="IPR050951">
    <property type="entry name" value="Retrovirus_Pol_polyprotein"/>
</dbReference>
<dbReference type="SUPFAM" id="SSF56672">
    <property type="entry name" value="DNA/RNA polymerases"/>
    <property type="match status" value="1"/>
</dbReference>